<keyword evidence="2" id="KW-1185">Reference proteome</keyword>
<protein>
    <submittedName>
        <fullName evidence="1">Uncharacterized protein</fullName>
    </submittedName>
</protein>
<evidence type="ECO:0000313" key="2">
    <source>
        <dbReference type="Proteomes" id="UP000241118"/>
    </source>
</evidence>
<reference evidence="1 2" key="1">
    <citation type="submission" date="2018-03" db="EMBL/GenBank/DDBJ databases">
        <title>Genomic Encyclopedia of Type Strains, Phase III (KMG-III): the genomes of soil and plant-associated and newly described type strains.</title>
        <authorList>
            <person name="Whitman W."/>
        </authorList>
    </citation>
    <scope>NUCLEOTIDE SEQUENCE [LARGE SCALE GENOMIC DNA]</scope>
    <source>
        <strain evidence="1 2">CGMCC 4.7097</strain>
    </source>
</reference>
<evidence type="ECO:0000313" key="1">
    <source>
        <dbReference type="EMBL" id="PSL56445.1"/>
    </source>
</evidence>
<sequence length="101" mass="11062">MRGLLASSPRLGLPPLPVVAWPEPSEDEERDVCAGLHWTTRALVGWAAGRAFARVDDEPTDTDRAWVGEHHRGAAQLHRVDPRQGLTDVDYTALAELSRAA</sequence>
<dbReference type="AlphaFoldDB" id="A0A2P8IDA3"/>
<dbReference type="RefSeq" id="WP_106614911.1">
    <property type="nucleotide sequence ID" value="NZ_PYAX01000003.1"/>
</dbReference>
<comment type="caution">
    <text evidence="1">The sequence shown here is derived from an EMBL/GenBank/DDBJ whole genome shotgun (WGS) entry which is preliminary data.</text>
</comment>
<proteinExistence type="predicted"/>
<gene>
    <name evidence="1" type="ORF">B0I31_103194</name>
</gene>
<accession>A0A2P8IDA3</accession>
<organism evidence="1 2">
    <name type="scientific">Saccharothrix carnea</name>
    <dbReference type="NCBI Taxonomy" id="1280637"/>
    <lineage>
        <taxon>Bacteria</taxon>
        <taxon>Bacillati</taxon>
        <taxon>Actinomycetota</taxon>
        <taxon>Actinomycetes</taxon>
        <taxon>Pseudonocardiales</taxon>
        <taxon>Pseudonocardiaceae</taxon>
        <taxon>Saccharothrix</taxon>
    </lineage>
</organism>
<dbReference type="EMBL" id="PYAX01000003">
    <property type="protein sequence ID" value="PSL56445.1"/>
    <property type="molecule type" value="Genomic_DNA"/>
</dbReference>
<name>A0A2P8IDA3_SACCR</name>
<dbReference type="OrthoDB" id="5124141at2"/>
<dbReference type="Proteomes" id="UP000241118">
    <property type="component" value="Unassembled WGS sequence"/>
</dbReference>